<evidence type="ECO:0000256" key="1">
    <source>
        <dbReference type="SAM" id="Phobius"/>
    </source>
</evidence>
<gene>
    <name evidence="3" type="ORF">SK128_000573</name>
</gene>
<proteinExistence type="predicted"/>
<dbReference type="EMBL" id="JAXCGZ010011349">
    <property type="protein sequence ID" value="KAK7075179.1"/>
    <property type="molecule type" value="Genomic_DNA"/>
</dbReference>
<organism evidence="3 4">
    <name type="scientific">Halocaridina rubra</name>
    <name type="common">Hawaiian red shrimp</name>
    <dbReference type="NCBI Taxonomy" id="373956"/>
    <lineage>
        <taxon>Eukaryota</taxon>
        <taxon>Metazoa</taxon>
        <taxon>Ecdysozoa</taxon>
        <taxon>Arthropoda</taxon>
        <taxon>Crustacea</taxon>
        <taxon>Multicrustacea</taxon>
        <taxon>Malacostraca</taxon>
        <taxon>Eumalacostraca</taxon>
        <taxon>Eucarida</taxon>
        <taxon>Decapoda</taxon>
        <taxon>Pleocyemata</taxon>
        <taxon>Caridea</taxon>
        <taxon>Atyoidea</taxon>
        <taxon>Atyidae</taxon>
        <taxon>Halocaridina</taxon>
    </lineage>
</organism>
<feature type="transmembrane region" description="Helical" evidence="1">
    <location>
        <begin position="160"/>
        <end position="176"/>
    </location>
</feature>
<dbReference type="Pfam" id="PF13927">
    <property type="entry name" value="Ig_3"/>
    <property type="match status" value="1"/>
</dbReference>
<dbReference type="PANTHER" id="PTHR23279">
    <property type="entry name" value="DEFECTIVE PROBOSCIS EXTENSION RESPONSE DPR -RELATED"/>
    <property type="match status" value="1"/>
</dbReference>
<keyword evidence="4" id="KW-1185">Reference proteome</keyword>
<feature type="domain" description="Ig-like" evidence="2">
    <location>
        <begin position="38"/>
        <end position="124"/>
    </location>
</feature>
<dbReference type="Gene3D" id="2.60.40.10">
    <property type="entry name" value="Immunoglobulins"/>
    <property type="match status" value="1"/>
</dbReference>
<protein>
    <recommendedName>
        <fullName evidence="2">Ig-like domain-containing protein</fullName>
    </recommendedName>
</protein>
<evidence type="ECO:0000259" key="2">
    <source>
        <dbReference type="PROSITE" id="PS50835"/>
    </source>
</evidence>
<accession>A0AAN8X913</accession>
<dbReference type="SUPFAM" id="SSF48726">
    <property type="entry name" value="Immunoglobulin"/>
    <property type="match status" value="1"/>
</dbReference>
<sequence>MDTSKRCRYPGSGQVYFCQRFQNISPSFLQNWKMDSVPEVRIAGAVEKFIRVGSMARLDCTVISTTRLPDYIFWYHFGARLLENDHPRAKIIVTKRGGEGSEMNITSSLIIHNAKVSDEGNYTCLPSNLHSVTAILHVLDDEHPAAMQTGAAMLTRPPRYGTFLSVLLIFFLIHPFDNSPFNMHLP</sequence>
<name>A0AAN8X913_HALRR</name>
<keyword evidence="1" id="KW-0472">Membrane</keyword>
<dbReference type="InterPro" id="IPR007110">
    <property type="entry name" value="Ig-like_dom"/>
</dbReference>
<keyword evidence="1" id="KW-1133">Transmembrane helix</keyword>
<dbReference type="Proteomes" id="UP001381693">
    <property type="component" value="Unassembled WGS sequence"/>
</dbReference>
<dbReference type="PANTHER" id="PTHR23279:SF21">
    <property type="entry name" value="DEFECTIVE PROBOSCIS EXTENSION RESPONSE 11, ISOFORM B-RELATED"/>
    <property type="match status" value="1"/>
</dbReference>
<dbReference type="GO" id="GO:0032589">
    <property type="term" value="C:neuron projection membrane"/>
    <property type="evidence" value="ECO:0007669"/>
    <property type="project" value="TreeGrafter"/>
</dbReference>
<dbReference type="InterPro" id="IPR013783">
    <property type="entry name" value="Ig-like_fold"/>
</dbReference>
<comment type="caution">
    <text evidence="3">The sequence shown here is derived from an EMBL/GenBank/DDBJ whole genome shotgun (WGS) entry which is preliminary data.</text>
</comment>
<keyword evidence="1" id="KW-0812">Transmembrane</keyword>
<reference evidence="3 4" key="1">
    <citation type="submission" date="2023-11" db="EMBL/GenBank/DDBJ databases">
        <title>Halocaridina rubra genome assembly.</title>
        <authorList>
            <person name="Smith C."/>
        </authorList>
    </citation>
    <scope>NUCLEOTIDE SEQUENCE [LARGE SCALE GENOMIC DNA]</scope>
    <source>
        <strain evidence="3">EP-1</strain>
        <tissue evidence="3">Whole</tissue>
    </source>
</reference>
<evidence type="ECO:0000313" key="4">
    <source>
        <dbReference type="Proteomes" id="UP001381693"/>
    </source>
</evidence>
<dbReference type="GO" id="GO:0050808">
    <property type="term" value="P:synapse organization"/>
    <property type="evidence" value="ECO:0007669"/>
    <property type="project" value="TreeGrafter"/>
</dbReference>
<evidence type="ECO:0000313" key="3">
    <source>
        <dbReference type="EMBL" id="KAK7075179.1"/>
    </source>
</evidence>
<dbReference type="InterPro" id="IPR036179">
    <property type="entry name" value="Ig-like_dom_sf"/>
</dbReference>
<dbReference type="InterPro" id="IPR037448">
    <property type="entry name" value="Zig-8"/>
</dbReference>
<dbReference type="InterPro" id="IPR003599">
    <property type="entry name" value="Ig_sub"/>
</dbReference>
<dbReference type="AlphaFoldDB" id="A0AAN8X913"/>
<dbReference type="SMART" id="SM00409">
    <property type="entry name" value="IG"/>
    <property type="match status" value="1"/>
</dbReference>
<dbReference type="PROSITE" id="PS50835">
    <property type="entry name" value="IG_LIKE"/>
    <property type="match status" value="1"/>
</dbReference>